<dbReference type="InterPro" id="IPR011990">
    <property type="entry name" value="TPR-like_helical_dom_sf"/>
</dbReference>
<protein>
    <submittedName>
        <fullName evidence="5">Tetratricopeptide repeat protein</fullName>
    </submittedName>
</protein>
<dbReference type="InterPro" id="IPR013105">
    <property type="entry name" value="TPR_2"/>
</dbReference>
<feature type="region of interest" description="Disordered" evidence="4">
    <location>
        <begin position="41"/>
        <end position="77"/>
    </location>
</feature>
<evidence type="ECO:0000256" key="4">
    <source>
        <dbReference type="SAM" id="MobiDB-lite"/>
    </source>
</evidence>
<dbReference type="InterPro" id="IPR019734">
    <property type="entry name" value="TPR_rpt"/>
</dbReference>
<dbReference type="EMBL" id="DRMN01000194">
    <property type="protein sequence ID" value="HFB54857.1"/>
    <property type="molecule type" value="Genomic_DNA"/>
</dbReference>
<name>A0A7C3GKZ0_9PROT</name>
<evidence type="ECO:0000313" key="5">
    <source>
        <dbReference type="EMBL" id="HFB54857.1"/>
    </source>
</evidence>
<keyword evidence="2 3" id="KW-0802">TPR repeat</keyword>
<reference evidence="5" key="1">
    <citation type="journal article" date="2020" name="mSystems">
        <title>Genome- and Community-Level Interaction Insights into Carbon Utilization and Element Cycling Functions of Hydrothermarchaeota in Hydrothermal Sediment.</title>
        <authorList>
            <person name="Zhou Z."/>
            <person name="Liu Y."/>
            <person name="Xu W."/>
            <person name="Pan J."/>
            <person name="Luo Z.H."/>
            <person name="Li M."/>
        </authorList>
    </citation>
    <scope>NUCLEOTIDE SEQUENCE [LARGE SCALE GENOMIC DNA]</scope>
    <source>
        <strain evidence="5">HyVt-489</strain>
    </source>
</reference>
<dbReference type="PANTHER" id="PTHR44943">
    <property type="entry name" value="CELLULOSE SYNTHASE OPERON PROTEIN C"/>
    <property type="match status" value="1"/>
</dbReference>
<dbReference type="PROSITE" id="PS50005">
    <property type="entry name" value="TPR"/>
    <property type="match status" value="1"/>
</dbReference>
<dbReference type="AlphaFoldDB" id="A0A7C3GKZ0"/>
<gene>
    <name evidence="5" type="ORF">ENJ46_02945</name>
</gene>
<accession>A0A7C3GKZ0</accession>
<dbReference type="Proteomes" id="UP000886042">
    <property type="component" value="Unassembled WGS sequence"/>
</dbReference>
<evidence type="ECO:0000256" key="3">
    <source>
        <dbReference type="PROSITE-ProRule" id="PRU00339"/>
    </source>
</evidence>
<evidence type="ECO:0000256" key="2">
    <source>
        <dbReference type="ARBA" id="ARBA00022803"/>
    </source>
</evidence>
<dbReference type="SUPFAM" id="SSF48452">
    <property type="entry name" value="TPR-like"/>
    <property type="match status" value="1"/>
</dbReference>
<evidence type="ECO:0000256" key="1">
    <source>
        <dbReference type="ARBA" id="ARBA00022737"/>
    </source>
</evidence>
<sequence length="241" mass="27026">MNKPLAQTRGRLHFMDMRSWLHTLLVICFAATVFSGSFAAAQEPQSPDQDGGALSAPLQDDDLEKKAPKGGKDLTIRSEEDRAEKLEILFKTLKAAPNEEEAKLVAEEVWAVFLQSGSASVDFLLLRGIAAQSEGNRILARRMYDHVIRLQPQYAEGWARSARLAIEEDDLNRAVADITQSLMIEPRHFYALWTLGNILEKLGKTDEAFEAYEEAYKIYPLHPEIKARVESLRDGVKGKAL</sequence>
<dbReference type="Pfam" id="PF07719">
    <property type="entry name" value="TPR_2"/>
    <property type="match status" value="1"/>
</dbReference>
<feature type="compositionally biased region" description="Basic and acidic residues" evidence="4">
    <location>
        <begin position="63"/>
        <end position="77"/>
    </location>
</feature>
<organism evidence="5">
    <name type="scientific">Hellea balneolensis</name>
    <dbReference type="NCBI Taxonomy" id="287478"/>
    <lineage>
        <taxon>Bacteria</taxon>
        <taxon>Pseudomonadati</taxon>
        <taxon>Pseudomonadota</taxon>
        <taxon>Alphaproteobacteria</taxon>
        <taxon>Maricaulales</taxon>
        <taxon>Robiginitomaculaceae</taxon>
        <taxon>Hellea</taxon>
    </lineage>
</organism>
<comment type="caution">
    <text evidence="5">The sequence shown here is derived from an EMBL/GenBank/DDBJ whole genome shotgun (WGS) entry which is preliminary data.</text>
</comment>
<proteinExistence type="predicted"/>
<dbReference type="PANTHER" id="PTHR44943:SF8">
    <property type="entry name" value="TPR REPEAT-CONTAINING PROTEIN MJ0263"/>
    <property type="match status" value="1"/>
</dbReference>
<dbReference type="Gene3D" id="1.25.40.10">
    <property type="entry name" value="Tetratricopeptide repeat domain"/>
    <property type="match status" value="1"/>
</dbReference>
<dbReference type="InterPro" id="IPR051685">
    <property type="entry name" value="Ycf3/AcsC/BcsC/TPR_MFPF"/>
</dbReference>
<keyword evidence="1" id="KW-0677">Repeat</keyword>
<dbReference type="SMART" id="SM00028">
    <property type="entry name" value="TPR"/>
    <property type="match status" value="3"/>
</dbReference>
<feature type="repeat" description="TPR" evidence="3">
    <location>
        <begin position="189"/>
        <end position="222"/>
    </location>
</feature>